<dbReference type="STRING" id="291195.A0A437ANK1"/>
<keyword evidence="6 12" id="KW-0324">Glycolysis</keyword>
<dbReference type="FunFam" id="3.40.50.720:FF:000001">
    <property type="entry name" value="Glyceraldehyde-3-phosphate dehydrogenase"/>
    <property type="match status" value="1"/>
</dbReference>
<dbReference type="GO" id="GO:0051287">
    <property type="term" value="F:NAD binding"/>
    <property type="evidence" value="ECO:0007669"/>
    <property type="project" value="UniProtKB-UniRule"/>
</dbReference>
<keyword evidence="5 9" id="KW-0520">NAD</keyword>
<proteinExistence type="inferred from homology"/>
<feature type="binding site" evidence="8">
    <location>
        <position position="226"/>
    </location>
    <ligand>
        <name>D-glyceraldehyde 3-phosphate</name>
        <dbReference type="ChEBI" id="CHEBI:59776"/>
    </ligand>
</feature>
<comment type="caution">
    <text evidence="14">The sequence shown here is derived from an EMBL/GenBank/DDBJ whole genome shotgun (WGS) entry which is preliminary data.</text>
</comment>
<evidence type="ECO:0000256" key="10">
    <source>
        <dbReference type="PIRSR" id="PIRSR000149-4"/>
    </source>
</evidence>
<dbReference type="InterPro" id="IPR020829">
    <property type="entry name" value="GlycerAld_3-P_DH_cat"/>
</dbReference>
<feature type="binding site" evidence="8">
    <location>
        <position position="176"/>
    </location>
    <ligand>
        <name>D-glyceraldehyde 3-phosphate</name>
        <dbReference type="ChEBI" id="CHEBI:59776"/>
    </ligand>
</feature>
<dbReference type="InterPro" id="IPR020831">
    <property type="entry name" value="GlycerAld/Erythrose_P_DH"/>
</dbReference>
<comment type="subunit">
    <text evidence="3 12">Homotetramer.</text>
</comment>
<dbReference type="EMBL" id="RCSS01000171">
    <property type="protein sequence ID" value="RVD92638.1"/>
    <property type="molecule type" value="Genomic_DNA"/>
</dbReference>
<dbReference type="InterPro" id="IPR036291">
    <property type="entry name" value="NAD(P)-bd_dom_sf"/>
</dbReference>
<gene>
    <name evidence="14" type="ORF">TUBRATIS_008440</name>
</gene>
<feature type="binding site" evidence="9">
    <location>
        <position position="117"/>
    </location>
    <ligand>
        <name>NAD(+)</name>
        <dbReference type="ChEBI" id="CHEBI:57540"/>
    </ligand>
</feature>
<keyword evidence="9" id="KW-0547">Nucleotide-binding</keyword>
<evidence type="ECO:0000256" key="1">
    <source>
        <dbReference type="ARBA" id="ARBA00004869"/>
    </source>
</evidence>
<keyword evidence="4 12" id="KW-0560">Oxidoreductase</keyword>
<dbReference type="GO" id="GO:0006096">
    <property type="term" value="P:glycolytic process"/>
    <property type="evidence" value="ECO:0007669"/>
    <property type="project" value="UniProtKB-UniPathway"/>
</dbReference>
<dbReference type="PIRSF" id="PIRSF000149">
    <property type="entry name" value="GAP_DH"/>
    <property type="match status" value="1"/>
</dbReference>
<dbReference type="UniPathway" id="UPA00109">
    <property type="reaction ID" value="UER00184"/>
</dbReference>
<dbReference type="InterPro" id="IPR020830">
    <property type="entry name" value="GlycerAld_3-P_DH_AS"/>
</dbReference>
<dbReference type="CDD" id="cd05214">
    <property type="entry name" value="GAPDH_I_N"/>
    <property type="match status" value="1"/>
</dbReference>
<dbReference type="Pfam" id="PF02800">
    <property type="entry name" value="Gp_dh_C"/>
    <property type="match status" value="1"/>
</dbReference>
<dbReference type="GO" id="GO:0050661">
    <property type="term" value="F:NADP binding"/>
    <property type="evidence" value="ECO:0007669"/>
    <property type="project" value="InterPro"/>
</dbReference>
<dbReference type="PANTHER" id="PTHR10836">
    <property type="entry name" value="GLYCERALDEHYDE 3-PHOSPHATE DEHYDROGENASE"/>
    <property type="match status" value="1"/>
</dbReference>
<name>A0A437ANK1_9MICR</name>
<dbReference type="InterPro" id="IPR020828">
    <property type="entry name" value="GlycerAld_3-P_DH_NAD(P)-bd"/>
</dbReference>
<feature type="binding site" evidence="8">
    <location>
        <begin position="145"/>
        <end position="147"/>
    </location>
    <ligand>
        <name>D-glyceraldehyde 3-phosphate</name>
        <dbReference type="ChEBI" id="CHEBI:59776"/>
    </ligand>
</feature>
<sequence length="327" mass="36720">MSLKIGINGFGRIGKLVHRVLTERNIHTFKINDPFLNLEFAKYAMYYDSTHGRSNFKIEVNEDLLYVNDKEIKVSYERDPEKIDWEDCDVVIEASGVFTTKEKCQGHLKTAKKVLITAPSADCPMFVYGVNHTKYNNEEIFSNASCTTNCLAPLAKLIHEKFGIQEGLMTTVHSVTNSQSTLDIYKSKFRSGRSSQNIIPASTGAAKAVTKVIPELQGKINGMAFRVPVQNVSVVDFVVKTQKETSLEEILEKVKEAAKGDLKGVMCYTTDEVVSSDYNGCSLSCVFDYKASMQINSTFFKLIAWYDNEYGYSCRVVDLIKYVCGEN</sequence>
<evidence type="ECO:0000313" key="15">
    <source>
        <dbReference type="Proteomes" id="UP000282876"/>
    </source>
</evidence>
<evidence type="ECO:0000256" key="7">
    <source>
        <dbReference type="PIRSR" id="PIRSR000149-1"/>
    </source>
</evidence>
<dbReference type="Gene3D" id="3.30.360.10">
    <property type="entry name" value="Dihydrodipicolinate Reductase, domain 2"/>
    <property type="match status" value="1"/>
</dbReference>
<dbReference type="PANTHER" id="PTHR10836:SF76">
    <property type="entry name" value="GLYCERALDEHYDE-3-PHOSPHATE DEHYDROGENASE-RELATED"/>
    <property type="match status" value="1"/>
</dbReference>
<dbReference type="OrthoDB" id="1152826at2759"/>
<dbReference type="PROSITE" id="PS00071">
    <property type="entry name" value="GAPDH"/>
    <property type="match status" value="1"/>
</dbReference>
<feature type="active site" description="Nucleophile" evidence="7">
    <location>
        <position position="146"/>
    </location>
</feature>
<dbReference type="PRINTS" id="PR00078">
    <property type="entry name" value="G3PDHDRGNASE"/>
</dbReference>
<dbReference type="VEuPathDB" id="MicrosporidiaDB:TUBRATIS_008440"/>
<dbReference type="CDD" id="cd18126">
    <property type="entry name" value="GAPDH_I_C"/>
    <property type="match status" value="1"/>
</dbReference>
<dbReference type="GO" id="GO:0005829">
    <property type="term" value="C:cytosol"/>
    <property type="evidence" value="ECO:0007669"/>
    <property type="project" value="TreeGrafter"/>
</dbReference>
<feature type="binding site" evidence="8">
    <location>
        <begin position="203"/>
        <end position="204"/>
    </location>
    <ligand>
        <name>D-glyceraldehyde 3-phosphate</name>
        <dbReference type="ChEBI" id="CHEBI:59776"/>
    </ligand>
</feature>
<dbReference type="AlphaFoldDB" id="A0A437ANK1"/>
<comment type="pathway">
    <text evidence="1 12">Carbohydrate degradation; glycolysis; pyruvate from D-glyceraldehyde 3-phosphate: step 1/5.</text>
</comment>
<dbReference type="InterPro" id="IPR006424">
    <property type="entry name" value="Glyceraldehyde-3-P_DH_1"/>
</dbReference>
<comment type="catalytic activity">
    <reaction evidence="12">
        <text>D-glyceraldehyde 3-phosphate + phosphate + NAD(+) = (2R)-3-phospho-glyceroyl phosphate + NADH + H(+)</text>
        <dbReference type="Rhea" id="RHEA:10300"/>
        <dbReference type="ChEBI" id="CHEBI:15378"/>
        <dbReference type="ChEBI" id="CHEBI:43474"/>
        <dbReference type="ChEBI" id="CHEBI:57540"/>
        <dbReference type="ChEBI" id="CHEBI:57604"/>
        <dbReference type="ChEBI" id="CHEBI:57945"/>
        <dbReference type="ChEBI" id="CHEBI:59776"/>
        <dbReference type="EC" id="1.2.1.12"/>
    </reaction>
</comment>
<dbReference type="GO" id="GO:0006006">
    <property type="term" value="P:glucose metabolic process"/>
    <property type="evidence" value="ECO:0007669"/>
    <property type="project" value="InterPro"/>
</dbReference>
<evidence type="ECO:0000256" key="2">
    <source>
        <dbReference type="ARBA" id="ARBA00007406"/>
    </source>
</evidence>
<feature type="domain" description="Glyceraldehyde 3-phosphate dehydrogenase NAD(P) binding" evidence="13">
    <location>
        <begin position="3"/>
        <end position="146"/>
    </location>
</feature>
<protein>
    <recommendedName>
        <fullName evidence="12">Glyceraldehyde-3-phosphate dehydrogenase</fullName>
        <ecNumber evidence="12">1.2.1.12</ecNumber>
    </recommendedName>
</protein>
<feature type="binding site" evidence="9">
    <location>
        <position position="78"/>
    </location>
    <ligand>
        <name>NAD(+)</name>
        <dbReference type="ChEBI" id="CHEBI:57540"/>
    </ligand>
</feature>
<evidence type="ECO:0000256" key="12">
    <source>
        <dbReference type="RuleBase" id="RU361160"/>
    </source>
</evidence>
<evidence type="ECO:0000313" key="14">
    <source>
        <dbReference type="EMBL" id="RVD92638.1"/>
    </source>
</evidence>
<keyword evidence="15" id="KW-1185">Reference proteome</keyword>
<evidence type="ECO:0000256" key="11">
    <source>
        <dbReference type="RuleBase" id="RU000397"/>
    </source>
</evidence>
<dbReference type="Proteomes" id="UP000282876">
    <property type="component" value="Unassembled WGS sequence"/>
</dbReference>
<organism evidence="14 15">
    <name type="scientific">Tubulinosema ratisbonensis</name>
    <dbReference type="NCBI Taxonomy" id="291195"/>
    <lineage>
        <taxon>Eukaryota</taxon>
        <taxon>Fungi</taxon>
        <taxon>Fungi incertae sedis</taxon>
        <taxon>Microsporidia</taxon>
        <taxon>Tubulinosematoidea</taxon>
        <taxon>Tubulinosematidae</taxon>
        <taxon>Tubulinosema</taxon>
    </lineage>
</organism>
<feature type="binding site" evidence="9">
    <location>
        <position position="33"/>
    </location>
    <ligand>
        <name>NAD(+)</name>
        <dbReference type="ChEBI" id="CHEBI:57540"/>
    </ligand>
</feature>
<dbReference type="Gene3D" id="3.40.50.720">
    <property type="entry name" value="NAD(P)-binding Rossmann-like Domain"/>
    <property type="match status" value="1"/>
</dbReference>
<evidence type="ECO:0000256" key="3">
    <source>
        <dbReference type="ARBA" id="ARBA00011881"/>
    </source>
</evidence>
<dbReference type="SUPFAM" id="SSF51735">
    <property type="entry name" value="NAD(P)-binding Rossmann-fold domains"/>
    <property type="match status" value="1"/>
</dbReference>
<dbReference type="SUPFAM" id="SSF55347">
    <property type="entry name" value="Glyceraldehyde-3-phosphate dehydrogenase-like, C-terminal domain"/>
    <property type="match status" value="1"/>
</dbReference>
<feature type="binding site" evidence="9">
    <location>
        <position position="308"/>
    </location>
    <ligand>
        <name>NAD(+)</name>
        <dbReference type="ChEBI" id="CHEBI:57540"/>
    </ligand>
</feature>
<feature type="site" description="Activates thiol group during catalysis" evidence="10">
    <location>
        <position position="173"/>
    </location>
</feature>
<evidence type="ECO:0000256" key="6">
    <source>
        <dbReference type="ARBA" id="ARBA00023152"/>
    </source>
</evidence>
<dbReference type="SMART" id="SM00846">
    <property type="entry name" value="Gp_dh_N"/>
    <property type="match status" value="1"/>
</dbReference>
<dbReference type="GO" id="GO:0004365">
    <property type="term" value="F:glyceraldehyde-3-phosphate dehydrogenase (NAD+) (phosphorylating) activity"/>
    <property type="evidence" value="ECO:0007669"/>
    <property type="project" value="UniProtKB-UniRule"/>
</dbReference>
<evidence type="ECO:0000256" key="4">
    <source>
        <dbReference type="ARBA" id="ARBA00023002"/>
    </source>
</evidence>
<feature type="binding site" evidence="9">
    <location>
        <begin position="12"/>
        <end position="13"/>
    </location>
    <ligand>
        <name>NAD(+)</name>
        <dbReference type="ChEBI" id="CHEBI:57540"/>
    </ligand>
</feature>
<evidence type="ECO:0000256" key="5">
    <source>
        <dbReference type="ARBA" id="ARBA00023027"/>
    </source>
</evidence>
<evidence type="ECO:0000256" key="9">
    <source>
        <dbReference type="PIRSR" id="PIRSR000149-3"/>
    </source>
</evidence>
<dbReference type="FunFam" id="3.30.360.10:FF:000001">
    <property type="entry name" value="Glyceraldehyde-3-phosphate dehydrogenase"/>
    <property type="match status" value="1"/>
</dbReference>
<dbReference type="EC" id="1.2.1.12" evidence="12"/>
<dbReference type="NCBIfam" id="TIGR01534">
    <property type="entry name" value="GAPDH-I"/>
    <property type="match status" value="1"/>
</dbReference>
<evidence type="ECO:0000256" key="8">
    <source>
        <dbReference type="PIRSR" id="PIRSR000149-2"/>
    </source>
</evidence>
<comment type="similarity">
    <text evidence="2 11">Belongs to the glyceraldehyde-3-phosphate dehydrogenase family.</text>
</comment>
<accession>A0A437ANK1</accession>
<reference evidence="14 15" key="1">
    <citation type="submission" date="2018-10" db="EMBL/GenBank/DDBJ databases">
        <title>Draft genome sequence of the microsporidian Tubulinosema ratisbonensis.</title>
        <authorList>
            <person name="Polonais V."/>
            <person name="Peyretaillade E."/>
            <person name="Niehus S."/>
            <person name="Wawrzyniak I."/>
            <person name="Franchet A."/>
            <person name="Gaspin C."/>
            <person name="Reichstadt M."/>
            <person name="Belser C."/>
            <person name="Labadie K."/>
            <person name="Delbac F."/>
            <person name="Ferrandon D."/>
        </authorList>
    </citation>
    <scope>NUCLEOTIDE SEQUENCE [LARGE SCALE GENOMIC DNA]</scope>
    <source>
        <strain evidence="14 15">Franzen</strain>
    </source>
</reference>
<evidence type="ECO:0000259" key="13">
    <source>
        <dbReference type="SMART" id="SM00846"/>
    </source>
</evidence>
<dbReference type="Pfam" id="PF00044">
    <property type="entry name" value="Gp_dh_N"/>
    <property type="match status" value="1"/>
</dbReference>